<accession>A0ACC0U573</accession>
<gene>
    <name evidence="1" type="ORF">F5148DRAFT_1212932</name>
</gene>
<reference evidence="1" key="1">
    <citation type="submission" date="2021-03" db="EMBL/GenBank/DDBJ databases">
        <title>Evolutionary priming and transition to the ectomycorrhizal habit in an iconic lineage of mushroom-forming fungi: is preadaptation a requirement?</title>
        <authorList>
            <consortium name="DOE Joint Genome Institute"/>
            <person name="Looney B.P."/>
            <person name="Miyauchi S."/>
            <person name="Morin E."/>
            <person name="Drula E."/>
            <person name="Courty P.E."/>
            <person name="Chicoki N."/>
            <person name="Fauchery L."/>
            <person name="Kohler A."/>
            <person name="Kuo A."/>
            <person name="LaButti K."/>
            <person name="Pangilinan J."/>
            <person name="Lipzen A."/>
            <person name="Riley R."/>
            <person name="Andreopoulos W."/>
            <person name="He G."/>
            <person name="Johnson J."/>
            <person name="Barry K.W."/>
            <person name="Grigoriev I.V."/>
            <person name="Nagy L."/>
            <person name="Hibbett D."/>
            <person name="Henrissat B."/>
            <person name="Matheny P.B."/>
            <person name="Labbe J."/>
            <person name="Martin A.F."/>
        </authorList>
    </citation>
    <scope>NUCLEOTIDE SEQUENCE</scope>
    <source>
        <strain evidence="1">BPL698</strain>
    </source>
</reference>
<proteinExistence type="predicted"/>
<sequence length="187" mass="20836">ATLISHLRPLIYLYRYPNCRPTTTRTKALLFAWFNHHPSAPTLSDISSSAPERESSKSSSPTCRVDVHAPDASPPVLTQGVIFALFGMPDSSGNLRINKRPETSANHARTEFGNGTLCALCDVDSCHLRRCLYTPVPLLLPHHSAPFYQLWYYLSSSSRTRNDCSGDHPRQCCCLARLSYLRLSCAP</sequence>
<keyword evidence="2" id="KW-1185">Reference proteome</keyword>
<organism evidence="1 2">
    <name type="scientific">Russula earlei</name>
    <dbReference type="NCBI Taxonomy" id="71964"/>
    <lineage>
        <taxon>Eukaryota</taxon>
        <taxon>Fungi</taxon>
        <taxon>Dikarya</taxon>
        <taxon>Basidiomycota</taxon>
        <taxon>Agaricomycotina</taxon>
        <taxon>Agaricomycetes</taxon>
        <taxon>Russulales</taxon>
        <taxon>Russulaceae</taxon>
        <taxon>Russula</taxon>
    </lineage>
</organism>
<evidence type="ECO:0000313" key="1">
    <source>
        <dbReference type="EMBL" id="KAI9462652.1"/>
    </source>
</evidence>
<protein>
    <submittedName>
        <fullName evidence="1">Uncharacterized protein</fullName>
    </submittedName>
</protein>
<evidence type="ECO:0000313" key="2">
    <source>
        <dbReference type="Proteomes" id="UP001207468"/>
    </source>
</evidence>
<dbReference type="Proteomes" id="UP001207468">
    <property type="component" value="Unassembled WGS sequence"/>
</dbReference>
<comment type="caution">
    <text evidence="1">The sequence shown here is derived from an EMBL/GenBank/DDBJ whole genome shotgun (WGS) entry which is preliminary data.</text>
</comment>
<dbReference type="EMBL" id="JAGFNK010000166">
    <property type="protein sequence ID" value="KAI9462652.1"/>
    <property type="molecule type" value="Genomic_DNA"/>
</dbReference>
<feature type="non-terminal residue" evidence="1">
    <location>
        <position position="1"/>
    </location>
</feature>
<name>A0ACC0U573_9AGAM</name>